<sequence length="351" mass="39595">MDAGESSTTIISAKSTVDDNSTPVKSKKRNKRTIITSADINGAMENANVFTSSSTINSNFRNNQTESDLPNLDRTRKFNEYEVANVADEDDEDERDRHVVSQSLSQSMTDRDNTMVSSFTTGGDNDVIEIHQFSSADIDAYLDIYFETLNTRLRRYIGENEELQQFRTAMKARINSTPNASEYQNVLLGKINGEVLAAVTMLFPKETPTIPQTSDSQPRSSCLTPVHRWMVRKANYVPSNIEECYIEMIGVKNAYRNHGIGSAMLECVEHLARQAGANILTVHITGQQTQSFFQRFGFTMDNTDSSPFWKWLVERQAITKLSKILPSDDENNDQITNSYLNESMTENADEE</sequence>
<evidence type="ECO:0000313" key="4">
    <source>
        <dbReference type="EMBL" id="CAF3306719.1"/>
    </source>
</evidence>
<dbReference type="Proteomes" id="UP000663851">
    <property type="component" value="Unassembled WGS sequence"/>
</dbReference>
<evidence type="ECO:0000313" key="6">
    <source>
        <dbReference type="EMBL" id="CAF4418434.1"/>
    </source>
</evidence>
<organism evidence="4 7">
    <name type="scientific">Rotaria socialis</name>
    <dbReference type="NCBI Taxonomy" id="392032"/>
    <lineage>
        <taxon>Eukaryota</taxon>
        <taxon>Metazoa</taxon>
        <taxon>Spiralia</taxon>
        <taxon>Gnathifera</taxon>
        <taxon>Rotifera</taxon>
        <taxon>Eurotatoria</taxon>
        <taxon>Bdelloidea</taxon>
        <taxon>Philodinida</taxon>
        <taxon>Philodinidae</taxon>
        <taxon>Rotaria</taxon>
    </lineage>
</organism>
<dbReference type="SUPFAM" id="SSF55729">
    <property type="entry name" value="Acyl-CoA N-acyltransferases (Nat)"/>
    <property type="match status" value="1"/>
</dbReference>
<feature type="compositionally biased region" description="Polar residues" evidence="1">
    <location>
        <begin position="333"/>
        <end position="351"/>
    </location>
</feature>
<evidence type="ECO:0000313" key="7">
    <source>
        <dbReference type="Proteomes" id="UP000663825"/>
    </source>
</evidence>
<evidence type="ECO:0000313" key="5">
    <source>
        <dbReference type="EMBL" id="CAF4175220.1"/>
    </source>
</evidence>
<dbReference type="Pfam" id="PF00583">
    <property type="entry name" value="Acetyltransf_1"/>
    <property type="match status" value="1"/>
</dbReference>
<dbReference type="EMBL" id="CAJOBO010001911">
    <property type="protein sequence ID" value="CAF4418434.1"/>
    <property type="molecule type" value="Genomic_DNA"/>
</dbReference>
<dbReference type="GO" id="GO:0016747">
    <property type="term" value="F:acyltransferase activity, transferring groups other than amino-acyl groups"/>
    <property type="evidence" value="ECO:0007669"/>
    <property type="project" value="InterPro"/>
</dbReference>
<dbReference type="EMBL" id="CAJNYD010000062">
    <property type="protein sequence ID" value="CAF3202673.1"/>
    <property type="molecule type" value="Genomic_DNA"/>
</dbReference>
<dbReference type="Proteomes" id="UP000663833">
    <property type="component" value="Unassembled WGS sequence"/>
</dbReference>
<evidence type="ECO:0000313" key="8">
    <source>
        <dbReference type="Proteomes" id="UP000663873"/>
    </source>
</evidence>
<keyword evidence="8" id="KW-1185">Reference proteome</keyword>
<evidence type="ECO:0000256" key="1">
    <source>
        <dbReference type="SAM" id="MobiDB-lite"/>
    </source>
</evidence>
<proteinExistence type="predicted"/>
<evidence type="ECO:0000259" key="2">
    <source>
        <dbReference type="PROSITE" id="PS51186"/>
    </source>
</evidence>
<feature type="region of interest" description="Disordered" evidence="1">
    <location>
        <begin position="1"/>
        <end position="30"/>
    </location>
</feature>
<dbReference type="PROSITE" id="PS51186">
    <property type="entry name" value="GNAT"/>
    <property type="match status" value="1"/>
</dbReference>
<name>A0A817T1M7_9BILA</name>
<comment type="caution">
    <text evidence="4">The sequence shown here is derived from an EMBL/GenBank/DDBJ whole genome shotgun (WGS) entry which is preliminary data.</text>
</comment>
<accession>A0A817T1M7</accession>
<reference evidence="4" key="1">
    <citation type="submission" date="2021-02" db="EMBL/GenBank/DDBJ databases">
        <authorList>
            <person name="Nowell W R."/>
        </authorList>
    </citation>
    <scope>NUCLEOTIDE SEQUENCE</scope>
</reference>
<gene>
    <name evidence="6" type="ORF">HFQ381_LOCUS21381</name>
    <name evidence="3" type="ORF">LUA448_LOCUS2315</name>
    <name evidence="4" type="ORF">TIS948_LOCUS18884</name>
    <name evidence="5" type="ORF">UJA718_LOCUS4955</name>
</gene>
<dbReference type="InterPro" id="IPR016181">
    <property type="entry name" value="Acyl_CoA_acyltransferase"/>
</dbReference>
<feature type="domain" description="N-acetyltransferase" evidence="2">
    <location>
        <begin position="128"/>
        <end position="319"/>
    </location>
</feature>
<dbReference type="EMBL" id="CAJNXB010003304">
    <property type="protein sequence ID" value="CAF3306719.1"/>
    <property type="molecule type" value="Genomic_DNA"/>
</dbReference>
<dbReference type="Proteomes" id="UP000663825">
    <property type="component" value="Unassembled WGS sequence"/>
</dbReference>
<dbReference type="InterPro" id="IPR000182">
    <property type="entry name" value="GNAT_dom"/>
</dbReference>
<dbReference type="AlphaFoldDB" id="A0A817T1M7"/>
<dbReference type="CDD" id="cd04301">
    <property type="entry name" value="NAT_SF"/>
    <property type="match status" value="1"/>
</dbReference>
<dbReference type="Proteomes" id="UP000663873">
    <property type="component" value="Unassembled WGS sequence"/>
</dbReference>
<protein>
    <recommendedName>
        <fullName evidence="2">N-acetyltransferase domain-containing protein</fullName>
    </recommendedName>
</protein>
<dbReference type="EMBL" id="CAJOBP010000415">
    <property type="protein sequence ID" value="CAF4175220.1"/>
    <property type="molecule type" value="Genomic_DNA"/>
</dbReference>
<feature type="region of interest" description="Disordered" evidence="1">
    <location>
        <begin position="332"/>
        <end position="351"/>
    </location>
</feature>
<evidence type="ECO:0000313" key="3">
    <source>
        <dbReference type="EMBL" id="CAF3202673.1"/>
    </source>
</evidence>
<feature type="compositionally biased region" description="Polar residues" evidence="1">
    <location>
        <begin position="1"/>
        <end position="24"/>
    </location>
</feature>
<dbReference type="OrthoDB" id="47374at2759"/>
<dbReference type="Gene3D" id="3.40.630.30">
    <property type="match status" value="1"/>
</dbReference>